<dbReference type="GO" id="GO:0009055">
    <property type="term" value="F:electron transfer activity"/>
    <property type="evidence" value="ECO:0007669"/>
    <property type="project" value="UniProtKB-UniRule"/>
</dbReference>
<dbReference type="PANTHER" id="PTHR43741:SF4">
    <property type="entry name" value="FMN-DEPENDENT NADH:QUINONE OXIDOREDUCTASE"/>
    <property type="match status" value="1"/>
</dbReference>
<comment type="catalytic activity">
    <reaction evidence="6">
        <text>2 a quinone + NADH + H(+) = 2 a 1,4-benzosemiquinone + NAD(+)</text>
        <dbReference type="Rhea" id="RHEA:65952"/>
        <dbReference type="ChEBI" id="CHEBI:15378"/>
        <dbReference type="ChEBI" id="CHEBI:57540"/>
        <dbReference type="ChEBI" id="CHEBI:57945"/>
        <dbReference type="ChEBI" id="CHEBI:132124"/>
        <dbReference type="ChEBI" id="CHEBI:134225"/>
    </reaction>
</comment>
<reference evidence="8 9" key="1">
    <citation type="submission" date="2016-11" db="EMBL/GenBank/DDBJ databases">
        <authorList>
            <person name="Jaros S."/>
            <person name="Januszkiewicz K."/>
            <person name="Wedrychowicz H."/>
        </authorList>
    </citation>
    <scope>NUCLEOTIDE SEQUENCE [LARGE SCALE GENOMIC DNA]</scope>
    <source>
        <strain evidence="8 9">DSM 6792</strain>
    </source>
</reference>
<organism evidence="8 9">
    <name type="scientific">Flavobacterium johnsoniae</name>
    <name type="common">Cytophaga johnsonae</name>
    <dbReference type="NCBI Taxonomy" id="986"/>
    <lineage>
        <taxon>Bacteria</taxon>
        <taxon>Pseudomonadati</taxon>
        <taxon>Bacteroidota</taxon>
        <taxon>Flavobacteriia</taxon>
        <taxon>Flavobacteriales</taxon>
        <taxon>Flavobacteriaceae</taxon>
        <taxon>Flavobacterium</taxon>
    </lineage>
</organism>
<evidence type="ECO:0000256" key="2">
    <source>
        <dbReference type="ARBA" id="ARBA00022643"/>
    </source>
</evidence>
<feature type="binding site" evidence="6">
    <location>
        <position position="11"/>
    </location>
    <ligand>
        <name>FMN</name>
        <dbReference type="ChEBI" id="CHEBI:58210"/>
    </ligand>
</feature>
<dbReference type="GO" id="GO:0010181">
    <property type="term" value="F:FMN binding"/>
    <property type="evidence" value="ECO:0007669"/>
    <property type="project" value="UniProtKB-UniRule"/>
</dbReference>
<comment type="function">
    <text evidence="6">Quinone reductase that provides resistance to thiol-specific stress caused by electrophilic quinones.</text>
</comment>
<keyword evidence="2 6" id="KW-0288">FMN</keyword>
<comment type="similarity">
    <text evidence="6">Belongs to the azoreductase type 1 family.</text>
</comment>
<comment type="subunit">
    <text evidence="6">Homodimer.</text>
</comment>
<dbReference type="InterPro" id="IPR029039">
    <property type="entry name" value="Flavoprotein-like_sf"/>
</dbReference>
<gene>
    <name evidence="6" type="primary">azoR</name>
    <name evidence="8" type="ORF">SAMN05444388_104263</name>
</gene>
<comment type="cofactor">
    <cofactor evidence="6">
        <name>FMN</name>
        <dbReference type="ChEBI" id="CHEBI:58210"/>
    </cofactor>
    <text evidence="6">Binds 1 FMN per subunit.</text>
</comment>
<dbReference type="RefSeq" id="WP_073409338.1">
    <property type="nucleotide sequence ID" value="NZ_FQWH01000004.1"/>
</dbReference>
<dbReference type="SUPFAM" id="SSF52218">
    <property type="entry name" value="Flavoproteins"/>
    <property type="match status" value="1"/>
</dbReference>
<dbReference type="Gene3D" id="3.40.50.360">
    <property type="match status" value="1"/>
</dbReference>
<protein>
    <recommendedName>
        <fullName evidence="6">FMN dependent NADH:quinone oxidoreductase</fullName>
        <ecNumber evidence="6">1.6.5.-</ecNumber>
    </recommendedName>
    <alternativeName>
        <fullName evidence="6">Azo-dye reductase</fullName>
    </alternativeName>
    <alternativeName>
        <fullName evidence="6">FMN-dependent NADH-azo compound oxidoreductase</fullName>
    </alternativeName>
    <alternativeName>
        <fullName evidence="6">FMN-dependent NADH-azoreductase</fullName>
        <ecNumber evidence="6">1.7.1.17</ecNumber>
    </alternativeName>
</protein>
<dbReference type="HAMAP" id="MF_01216">
    <property type="entry name" value="Azoreductase_type1"/>
    <property type="match status" value="1"/>
</dbReference>
<dbReference type="InterPro" id="IPR023048">
    <property type="entry name" value="NADH:quinone_OxRdtase_FMN_depd"/>
</dbReference>
<comment type="function">
    <text evidence="6">Also exhibits azoreductase activity. Catalyzes the reductive cleavage of the azo bond in aromatic azo compounds to the corresponding amines.</text>
</comment>
<evidence type="ECO:0000259" key="7">
    <source>
        <dbReference type="Pfam" id="PF02525"/>
    </source>
</evidence>
<dbReference type="GO" id="GO:0016655">
    <property type="term" value="F:oxidoreductase activity, acting on NAD(P)H, quinone or similar compound as acceptor"/>
    <property type="evidence" value="ECO:0007669"/>
    <property type="project" value="InterPro"/>
</dbReference>
<evidence type="ECO:0000256" key="6">
    <source>
        <dbReference type="HAMAP-Rule" id="MF_01216"/>
    </source>
</evidence>
<evidence type="ECO:0000256" key="4">
    <source>
        <dbReference type="ARBA" id="ARBA00023027"/>
    </source>
</evidence>
<dbReference type="Pfam" id="PF02525">
    <property type="entry name" value="Flavodoxin_2"/>
    <property type="match status" value="1"/>
</dbReference>
<feature type="domain" description="Flavodoxin-like fold" evidence="7">
    <location>
        <begin position="4"/>
        <end position="200"/>
    </location>
</feature>
<keyword evidence="3 6" id="KW-0560">Oxidoreductase</keyword>
<sequence>MSQKILRIITSTNGDTSFSNQLSNAVIEKLTAANPETEVKTLDLTKTPLPYLTNSHISAVYASEETHTPEQKEALKYSNEAIKTLLESDVIVIGVPLYNFGIPAVLKGWIDQIARAGKTFSYSAEGPKGLVTDKKVYLSIASGAIFSEGPYKSYDFSESYLRAVFGFLGMTDVTTFRVEGTAIPDFAENALPKALSSVDEFAF</sequence>
<dbReference type="GO" id="GO:0016652">
    <property type="term" value="F:oxidoreductase activity, acting on NAD(P)H as acceptor"/>
    <property type="evidence" value="ECO:0007669"/>
    <property type="project" value="UniProtKB-UniRule"/>
</dbReference>
<comment type="catalytic activity">
    <reaction evidence="5">
        <text>N,N-dimethyl-1,4-phenylenediamine + anthranilate + 2 NAD(+) = 2-(4-dimethylaminophenyl)diazenylbenzoate + 2 NADH + 2 H(+)</text>
        <dbReference type="Rhea" id="RHEA:55872"/>
        <dbReference type="ChEBI" id="CHEBI:15378"/>
        <dbReference type="ChEBI" id="CHEBI:15783"/>
        <dbReference type="ChEBI" id="CHEBI:16567"/>
        <dbReference type="ChEBI" id="CHEBI:57540"/>
        <dbReference type="ChEBI" id="CHEBI:57945"/>
        <dbReference type="ChEBI" id="CHEBI:71579"/>
        <dbReference type="EC" id="1.7.1.17"/>
    </reaction>
    <physiologicalReaction direction="right-to-left" evidence="5">
        <dbReference type="Rhea" id="RHEA:55874"/>
    </physiologicalReaction>
</comment>
<dbReference type="AlphaFoldDB" id="A0A1M5MQP1"/>
<dbReference type="EC" id="1.6.5.-" evidence="6"/>
<dbReference type="EMBL" id="FQWH01000004">
    <property type="protein sequence ID" value="SHG79517.1"/>
    <property type="molecule type" value="Genomic_DNA"/>
</dbReference>
<dbReference type="Proteomes" id="UP000184112">
    <property type="component" value="Unassembled WGS sequence"/>
</dbReference>
<dbReference type="EC" id="1.7.1.17" evidence="6"/>
<dbReference type="InterPro" id="IPR050104">
    <property type="entry name" value="FMN-dep_NADH:Q_OxRdtase_AzoR1"/>
</dbReference>
<name>A0A1M5MQP1_FLAJO</name>
<evidence type="ECO:0000256" key="5">
    <source>
        <dbReference type="ARBA" id="ARBA00048542"/>
    </source>
</evidence>
<evidence type="ECO:0000313" key="9">
    <source>
        <dbReference type="Proteomes" id="UP000184112"/>
    </source>
</evidence>
<evidence type="ECO:0000256" key="3">
    <source>
        <dbReference type="ARBA" id="ARBA00023002"/>
    </source>
</evidence>
<accession>A0A1M5MQP1</accession>
<keyword evidence="1 6" id="KW-0285">Flavoprotein</keyword>
<dbReference type="InterPro" id="IPR003680">
    <property type="entry name" value="Flavodoxin_fold"/>
</dbReference>
<proteinExistence type="inferred from homology"/>
<dbReference type="PANTHER" id="PTHR43741">
    <property type="entry name" value="FMN-DEPENDENT NADH-AZOREDUCTASE 1"/>
    <property type="match status" value="1"/>
</dbReference>
<comment type="caution">
    <text evidence="6">Lacks conserved residue(s) required for the propagation of feature annotation.</text>
</comment>
<feature type="binding site" evidence="6">
    <location>
        <begin position="17"/>
        <end position="19"/>
    </location>
    <ligand>
        <name>FMN</name>
        <dbReference type="ChEBI" id="CHEBI:58210"/>
    </ligand>
</feature>
<evidence type="ECO:0000256" key="1">
    <source>
        <dbReference type="ARBA" id="ARBA00022630"/>
    </source>
</evidence>
<keyword evidence="4 6" id="KW-0520">NAD</keyword>
<evidence type="ECO:0000313" key="8">
    <source>
        <dbReference type="EMBL" id="SHG79517.1"/>
    </source>
</evidence>